<dbReference type="InterPro" id="IPR014729">
    <property type="entry name" value="Rossmann-like_a/b/a_fold"/>
</dbReference>
<organism evidence="14 15">
    <name type="scientific">Thermosipho affectus</name>
    <dbReference type="NCBI Taxonomy" id="660294"/>
    <lineage>
        <taxon>Bacteria</taxon>
        <taxon>Thermotogati</taxon>
        <taxon>Thermotogota</taxon>
        <taxon>Thermotogae</taxon>
        <taxon>Thermotogales</taxon>
        <taxon>Fervidobacteriaceae</taxon>
        <taxon>Thermosipho</taxon>
    </lineage>
</organism>
<comment type="similarity">
    <text evidence="1 8 9">Belongs to the NAD synthetase family.</text>
</comment>
<evidence type="ECO:0000256" key="1">
    <source>
        <dbReference type="ARBA" id="ARBA00005859"/>
    </source>
</evidence>
<dbReference type="InterPro" id="IPR022926">
    <property type="entry name" value="NH(3)-dep_NAD(+)_synth"/>
</dbReference>
<proteinExistence type="inferred from homology"/>
<dbReference type="CDD" id="cd00553">
    <property type="entry name" value="NAD_synthase"/>
    <property type="match status" value="1"/>
</dbReference>
<feature type="binding site" description="in other chain" evidence="8">
    <location>
        <position position="147"/>
    </location>
    <ligand>
        <name>deamido-NAD(+)</name>
        <dbReference type="ChEBI" id="CHEBI:58437"/>
        <note>ligand shared between two neighboring subunits</note>
    </ligand>
</feature>
<dbReference type="EMBL" id="LBFC01000006">
    <property type="protein sequence ID" value="ONN27696.1"/>
    <property type="molecule type" value="Genomic_DNA"/>
</dbReference>
<evidence type="ECO:0000256" key="10">
    <source>
        <dbReference type="RuleBase" id="RU003812"/>
    </source>
</evidence>
<evidence type="ECO:0000256" key="12">
    <source>
        <dbReference type="SAM" id="Phobius"/>
    </source>
</evidence>
<feature type="binding site" description="in other chain" evidence="8">
    <location>
        <position position="180"/>
    </location>
    <ligand>
        <name>deamido-NAD(+)</name>
        <dbReference type="ChEBI" id="CHEBI:58437"/>
        <note>ligand shared between two neighboring subunits</note>
    </ligand>
</feature>
<evidence type="ECO:0000256" key="11">
    <source>
        <dbReference type="RuleBase" id="RU004252"/>
    </source>
</evidence>
<dbReference type="Gene3D" id="3.40.50.620">
    <property type="entry name" value="HUPs"/>
    <property type="match status" value="1"/>
</dbReference>
<keyword evidence="2 8" id="KW-0436">Ligase</keyword>
<keyword evidence="7 8" id="KW-0520">NAD</keyword>
<evidence type="ECO:0000313" key="14">
    <source>
        <dbReference type="EMBL" id="ONN27696.1"/>
    </source>
</evidence>
<gene>
    <name evidence="8" type="primary">nadE</name>
    <name evidence="14" type="ORF">XJ44_01585</name>
</gene>
<keyword evidence="15" id="KW-1185">Reference proteome</keyword>
<sequence length="282" mass="33090">MLKRIEEFLKNFFKEYRFSGAVLGVSGGVDSAVVLGLLVRVLEKSRIKCFILPERDSPRDSIKDAKFVCEHFNVDYEVKNISRIVRKFGVYKYYPPALFVPFKIKERYAKSRWNKYKNEGNPFEFDVLGIEDEEFLKGISYYRIKHRVRMVYLYKEAEKRNYAVVGTTNKTEFLTGLYVKWGDDSTDVEPLLHLYKTEVYKLGEILNVPERILEKPASPDLIPGLSDEEVFELDYPILDRILKKIVENKDLSDEDPEKVKKVKKLYEIGKFRNKVRNISIEG</sequence>
<accession>A0ABX3IIP8</accession>
<evidence type="ECO:0000256" key="4">
    <source>
        <dbReference type="ARBA" id="ARBA00022741"/>
    </source>
</evidence>
<dbReference type="InterPro" id="IPR022310">
    <property type="entry name" value="NAD/GMP_synthase"/>
</dbReference>
<keyword evidence="12" id="KW-0812">Transmembrane</keyword>
<feature type="binding site" evidence="8">
    <location>
        <position position="30"/>
    </location>
    <ligand>
        <name>Mg(2+)</name>
        <dbReference type="ChEBI" id="CHEBI:18420"/>
    </ligand>
</feature>
<dbReference type="PANTHER" id="PTHR23090">
    <property type="entry name" value="NH 3 /GLUTAMINE-DEPENDENT NAD + SYNTHETASE"/>
    <property type="match status" value="1"/>
</dbReference>
<dbReference type="EC" id="6.3.1.5" evidence="8 10"/>
<keyword evidence="12" id="KW-0472">Membrane</keyword>
<dbReference type="HAMAP" id="MF_00193">
    <property type="entry name" value="NadE_ammonia_dep"/>
    <property type="match status" value="1"/>
</dbReference>
<evidence type="ECO:0000256" key="5">
    <source>
        <dbReference type="ARBA" id="ARBA00022840"/>
    </source>
</evidence>
<keyword evidence="6 8" id="KW-0460">Magnesium</keyword>
<feature type="domain" description="NAD/GMP synthase" evidence="13">
    <location>
        <begin position="2"/>
        <end position="89"/>
    </location>
</feature>
<evidence type="ECO:0000256" key="7">
    <source>
        <dbReference type="ARBA" id="ARBA00023027"/>
    </source>
</evidence>
<dbReference type="NCBIfam" id="TIGR00552">
    <property type="entry name" value="nadE"/>
    <property type="match status" value="1"/>
</dbReference>
<comment type="catalytic activity">
    <reaction evidence="8 10">
        <text>deamido-NAD(+) + NH4(+) + ATP = AMP + diphosphate + NAD(+) + H(+)</text>
        <dbReference type="Rhea" id="RHEA:21188"/>
        <dbReference type="ChEBI" id="CHEBI:15378"/>
        <dbReference type="ChEBI" id="CHEBI:28938"/>
        <dbReference type="ChEBI" id="CHEBI:30616"/>
        <dbReference type="ChEBI" id="CHEBI:33019"/>
        <dbReference type="ChEBI" id="CHEBI:57540"/>
        <dbReference type="ChEBI" id="CHEBI:58437"/>
        <dbReference type="ChEBI" id="CHEBI:456215"/>
        <dbReference type="EC" id="6.3.1.5"/>
    </reaction>
</comment>
<evidence type="ECO:0000259" key="13">
    <source>
        <dbReference type="Pfam" id="PF02540"/>
    </source>
</evidence>
<feature type="binding site" evidence="8">
    <location>
        <position position="167"/>
    </location>
    <ligand>
        <name>ATP</name>
        <dbReference type="ChEBI" id="CHEBI:30616"/>
    </ligand>
</feature>
<feature type="binding site" evidence="8">
    <location>
        <begin position="24"/>
        <end position="31"/>
    </location>
    <ligand>
        <name>ATP</name>
        <dbReference type="ChEBI" id="CHEBI:30616"/>
    </ligand>
</feature>
<evidence type="ECO:0000256" key="6">
    <source>
        <dbReference type="ARBA" id="ARBA00022842"/>
    </source>
</evidence>
<feature type="binding site" evidence="8">
    <location>
        <position position="187"/>
    </location>
    <ligand>
        <name>deamido-NAD(+)</name>
        <dbReference type="ChEBI" id="CHEBI:58437"/>
        <note>ligand shared between two neighboring subunits</note>
    </ligand>
</feature>
<feature type="domain" description="NAD/GMP synthase" evidence="13">
    <location>
        <begin position="142"/>
        <end position="273"/>
    </location>
</feature>
<reference evidence="14 15" key="1">
    <citation type="submission" date="2015-06" db="EMBL/GenBank/DDBJ databases">
        <title>Genome sequencing of Thermotogales isolates from hydrothermal vents.</title>
        <authorList>
            <person name="Haverkamp T.H."/>
            <person name="Kublanov I.V."/>
            <person name="Nesbo C.L."/>
        </authorList>
    </citation>
    <scope>NUCLEOTIDE SEQUENCE [LARGE SCALE GENOMIC DNA]</scope>
    <source>
        <strain evidence="15">ik275mar</strain>
    </source>
</reference>
<evidence type="ECO:0000256" key="2">
    <source>
        <dbReference type="ARBA" id="ARBA00022598"/>
    </source>
</evidence>
<evidence type="ECO:0000313" key="15">
    <source>
        <dbReference type="Proteomes" id="UP000242616"/>
    </source>
</evidence>
<comment type="pathway">
    <text evidence="8 11">Cofactor biosynthesis; NAD(+) biosynthesis; NAD(+) from deamido-NAD(+) (ammonia route): step 1/1.</text>
</comment>
<dbReference type="InterPro" id="IPR003694">
    <property type="entry name" value="NAD_synthase"/>
</dbReference>
<protein>
    <recommendedName>
        <fullName evidence="8 10">NH(3)-dependent NAD(+) synthetase</fullName>
        <ecNumber evidence="8 10">6.3.1.5</ecNumber>
    </recommendedName>
</protein>
<dbReference type="SUPFAM" id="SSF52402">
    <property type="entry name" value="Adenine nucleotide alpha hydrolases-like"/>
    <property type="match status" value="1"/>
</dbReference>
<evidence type="ECO:0000256" key="9">
    <source>
        <dbReference type="RuleBase" id="RU003811"/>
    </source>
</evidence>
<keyword evidence="12" id="KW-1133">Transmembrane helix</keyword>
<feature type="binding site" evidence="8">
    <location>
        <position position="196"/>
    </location>
    <ligand>
        <name>ATP</name>
        <dbReference type="ChEBI" id="CHEBI:30616"/>
    </ligand>
</feature>
<dbReference type="Proteomes" id="UP000242616">
    <property type="component" value="Unassembled WGS sequence"/>
</dbReference>
<keyword evidence="4 8" id="KW-0547">Nucleotide-binding</keyword>
<comment type="caution">
    <text evidence="8">Lacks conserved residue(s) required for the propagation of feature annotation.</text>
</comment>
<dbReference type="Pfam" id="PF02540">
    <property type="entry name" value="NAD_synthase"/>
    <property type="match status" value="2"/>
</dbReference>
<feature type="transmembrane region" description="Helical" evidence="12">
    <location>
        <begin position="21"/>
        <end position="42"/>
    </location>
</feature>
<dbReference type="PANTHER" id="PTHR23090:SF9">
    <property type="entry name" value="GLUTAMINE-DEPENDENT NAD(+) SYNTHETASE"/>
    <property type="match status" value="1"/>
</dbReference>
<feature type="binding site" evidence="8">
    <location>
        <position position="218"/>
    </location>
    <ligand>
        <name>ATP</name>
        <dbReference type="ChEBI" id="CHEBI:30616"/>
    </ligand>
</feature>
<keyword evidence="5 8" id="KW-0067">ATP-binding</keyword>
<feature type="binding site" evidence="8">
    <location>
        <position position="172"/>
    </location>
    <ligand>
        <name>Mg(2+)</name>
        <dbReference type="ChEBI" id="CHEBI:18420"/>
    </ligand>
</feature>
<comment type="subunit">
    <text evidence="8">Homodimer.</text>
</comment>
<evidence type="ECO:0000256" key="8">
    <source>
        <dbReference type="HAMAP-Rule" id="MF_00193"/>
    </source>
</evidence>
<keyword evidence="3 8" id="KW-0479">Metal-binding</keyword>
<name>A0ABX3IIP8_9BACT</name>
<dbReference type="RefSeq" id="WP_077197856.1">
    <property type="nucleotide sequence ID" value="NZ_LBFC01000006.1"/>
</dbReference>
<evidence type="ECO:0000256" key="3">
    <source>
        <dbReference type="ARBA" id="ARBA00022723"/>
    </source>
</evidence>
<comment type="function">
    <text evidence="8">Catalyzes the ATP-dependent amidation of deamido-NAD to form NAD. Uses ammonia as a nitrogen source.</text>
</comment>
<comment type="caution">
    <text evidence="14">The sequence shown here is derived from an EMBL/GenBank/DDBJ whole genome shotgun (WGS) entry which is preliminary data.</text>
</comment>